<name>A0A561PRJ2_9BACT</name>
<evidence type="ECO:0000313" key="2">
    <source>
        <dbReference type="Proteomes" id="UP000320811"/>
    </source>
</evidence>
<evidence type="ECO:0000313" key="1">
    <source>
        <dbReference type="EMBL" id="TWF40729.1"/>
    </source>
</evidence>
<reference evidence="1 2" key="1">
    <citation type="submission" date="2019-06" db="EMBL/GenBank/DDBJ databases">
        <title>Sorghum-associated microbial communities from plants grown in Nebraska, USA.</title>
        <authorList>
            <person name="Schachtman D."/>
        </authorList>
    </citation>
    <scope>NUCLEOTIDE SEQUENCE [LARGE SCALE GENOMIC DNA]</scope>
    <source>
        <strain evidence="1 2">1209</strain>
    </source>
</reference>
<dbReference type="Gene3D" id="3.40.390.70">
    <property type="match status" value="1"/>
</dbReference>
<comment type="caution">
    <text evidence="1">The sequence shown here is derived from an EMBL/GenBank/DDBJ whole genome shotgun (WGS) entry which is preliminary data.</text>
</comment>
<dbReference type="PROSITE" id="PS51257">
    <property type="entry name" value="PROKAR_LIPOPROTEIN"/>
    <property type="match status" value="1"/>
</dbReference>
<sequence>MHRFSLRNIIIVLLPLLWWTISSCKKEKVTADTVPDFYALPQGNQPYDDSIVAFHKKYGSYILYKYTQQDLRYDYTSIIRIIAPPGNPAYIANTLQFFKSQCLDFYPESFLQKTMPVRIMLAASLDTFTRLLPDTARSYGGFAATSRMLCIGWTDSTLMHLSPARFKETRGFAHRAYAWQAAQAGSLKIPADFIKYIPDSYLSVPWDVRTVGLVEQINQIDDGSRNVAWDFAAFVGMITRHSKTELDATFLKPSYDTRGLILAKYNAVIRYYKEQGIDLQAIGNLP</sequence>
<organism evidence="1 2">
    <name type="scientific">Chitinophaga polysaccharea</name>
    <dbReference type="NCBI Taxonomy" id="1293035"/>
    <lineage>
        <taxon>Bacteria</taxon>
        <taxon>Pseudomonadati</taxon>
        <taxon>Bacteroidota</taxon>
        <taxon>Chitinophagia</taxon>
        <taxon>Chitinophagales</taxon>
        <taxon>Chitinophagaceae</taxon>
        <taxon>Chitinophaga</taxon>
    </lineage>
</organism>
<dbReference type="EMBL" id="VIWO01000004">
    <property type="protein sequence ID" value="TWF40729.1"/>
    <property type="molecule type" value="Genomic_DNA"/>
</dbReference>
<dbReference type="AlphaFoldDB" id="A0A561PRJ2"/>
<accession>A0A561PRJ2</accession>
<protein>
    <submittedName>
        <fullName evidence="1">Uncharacterized protein</fullName>
    </submittedName>
</protein>
<proteinExistence type="predicted"/>
<gene>
    <name evidence="1" type="ORF">FHW36_104413</name>
</gene>
<keyword evidence="2" id="KW-1185">Reference proteome</keyword>
<dbReference type="Proteomes" id="UP000320811">
    <property type="component" value="Unassembled WGS sequence"/>
</dbReference>